<reference evidence="1 2" key="1">
    <citation type="submission" date="2024-10" db="EMBL/GenBank/DDBJ databases">
        <title>The Natural Products Discovery Center: Release of the First 8490 Sequenced Strains for Exploring Actinobacteria Biosynthetic Diversity.</title>
        <authorList>
            <person name="Kalkreuter E."/>
            <person name="Kautsar S.A."/>
            <person name="Yang D."/>
            <person name="Bader C.D."/>
            <person name="Teijaro C.N."/>
            <person name="Fluegel L."/>
            <person name="Davis C.M."/>
            <person name="Simpson J.R."/>
            <person name="Lauterbach L."/>
            <person name="Steele A.D."/>
            <person name="Gui C."/>
            <person name="Meng S."/>
            <person name="Li G."/>
            <person name="Viehrig K."/>
            <person name="Ye F."/>
            <person name="Su P."/>
            <person name="Kiefer A.F."/>
            <person name="Nichols A."/>
            <person name="Cepeda A.J."/>
            <person name="Yan W."/>
            <person name="Fan B."/>
            <person name="Jiang Y."/>
            <person name="Adhikari A."/>
            <person name="Zheng C.-J."/>
            <person name="Schuster L."/>
            <person name="Cowan T.M."/>
            <person name="Smanski M.J."/>
            <person name="Chevrette M.G."/>
            <person name="De Carvalho L.P.S."/>
            <person name="Shen B."/>
        </authorList>
    </citation>
    <scope>NUCLEOTIDE SEQUENCE [LARGE SCALE GENOMIC DNA]</scope>
    <source>
        <strain evidence="1 2">NPDC053399</strain>
    </source>
</reference>
<name>A0ABW8CCP7_9ACTN</name>
<dbReference type="PROSITE" id="PS51257">
    <property type="entry name" value="PROKAR_LIPOPROTEIN"/>
    <property type="match status" value="1"/>
</dbReference>
<evidence type="ECO:0008006" key="3">
    <source>
        <dbReference type="Google" id="ProtNLM"/>
    </source>
</evidence>
<dbReference type="EMBL" id="JBITYG010000006">
    <property type="protein sequence ID" value="MFI9103171.1"/>
    <property type="molecule type" value="Genomic_DNA"/>
</dbReference>
<evidence type="ECO:0000313" key="2">
    <source>
        <dbReference type="Proteomes" id="UP001614394"/>
    </source>
</evidence>
<comment type="caution">
    <text evidence="1">The sequence shown here is derived from an EMBL/GenBank/DDBJ whole genome shotgun (WGS) entry which is preliminary data.</text>
</comment>
<dbReference type="RefSeq" id="WP_399651795.1">
    <property type="nucleotide sequence ID" value="NZ_JBITYG010000006.1"/>
</dbReference>
<accession>A0ABW8CCP7</accession>
<gene>
    <name evidence="1" type="ORF">ACIGXA_21880</name>
</gene>
<keyword evidence="2" id="KW-1185">Reference proteome</keyword>
<dbReference type="Proteomes" id="UP001614394">
    <property type="component" value="Unassembled WGS sequence"/>
</dbReference>
<proteinExistence type="predicted"/>
<sequence>MLADFRQLERIVGRRAALRYAGIGLVTVAVAACGGKKNSGPSGDKLSVGAVALDAFARGTWKLTISPAGETHDSYSTITITAGAWHMNDAARSGTYSFSAGTLSVIDPGNDSGGDFAGWTGVGVPEEVASRASAKLGWSPAPSTDPAQELPVTWDGTTLTLTLMPSDRLRGKVAPVVITAVRA</sequence>
<organism evidence="1 2">
    <name type="scientific">Streptomyces fildesensis</name>
    <dbReference type="NCBI Taxonomy" id="375757"/>
    <lineage>
        <taxon>Bacteria</taxon>
        <taxon>Bacillati</taxon>
        <taxon>Actinomycetota</taxon>
        <taxon>Actinomycetes</taxon>
        <taxon>Kitasatosporales</taxon>
        <taxon>Streptomycetaceae</taxon>
        <taxon>Streptomyces</taxon>
    </lineage>
</organism>
<protein>
    <recommendedName>
        <fullName evidence="3">Lipoprotein</fullName>
    </recommendedName>
</protein>
<evidence type="ECO:0000313" key="1">
    <source>
        <dbReference type="EMBL" id="MFI9103171.1"/>
    </source>
</evidence>